<proteinExistence type="predicted"/>
<sequence length="161" mass="18227">MSGYRQILWTLLSVVVLSLSGCGDSRPKGGVEAIHWDRDMCERCKMVVSERKYAAEIVDPKTDKVYKFDDLGCAVLWLEEEKIPWADEAKIWVTDAKTGEWLDARKALYTDDSITPMAYGIAAFSEKTFPKGHKALGFDEVVKIIKRIEAKNNERRGIPAQ</sequence>
<dbReference type="PANTHER" id="PTHR41247:SF1">
    <property type="entry name" value="HTH-TYPE TRANSCRIPTIONAL REPRESSOR YCNK"/>
    <property type="match status" value="1"/>
</dbReference>
<gene>
    <name evidence="1" type="ORF">ENJ74_01900</name>
</gene>
<dbReference type="PROSITE" id="PS51257">
    <property type="entry name" value="PROKAR_LIPOPROTEIN"/>
    <property type="match status" value="1"/>
</dbReference>
<dbReference type="Proteomes" id="UP000885722">
    <property type="component" value="Unassembled WGS sequence"/>
</dbReference>
<dbReference type="PANTHER" id="PTHR41247">
    <property type="entry name" value="HTH-TYPE TRANSCRIPTIONAL REPRESSOR YCNK"/>
    <property type="match status" value="1"/>
</dbReference>
<name>A0A7V2SIR7_9BACT</name>
<dbReference type="InterPro" id="IPR008719">
    <property type="entry name" value="N2O_reductase_NosL"/>
</dbReference>
<dbReference type="SUPFAM" id="SSF160387">
    <property type="entry name" value="NosL/MerB-like"/>
    <property type="match status" value="1"/>
</dbReference>
<evidence type="ECO:0000313" key="1">
    <source>
        <dbReference type="EMBL" id="HFC03602.1"/>
    </source>
</evidence>
<dbReference type="AlphaFoldDB" id="A0A7V2SIR7"/>
<organism evidence="1">
    <name type="scientific">Nitratifractor salsuginis</name>
    <dbReference type="NCBI Taxonomy" id="269261"/>
    <lineage>
        <taxon>Bacteria</taxon>
        <taxon>Pseudomonadati</taxon>
        <taxon>Campylobacterota</taxon>
        <taxon>Epsilonproteobacteria</taxon>
        <taxon>Campylobacterales</taxon>
        <taxon>Sulfurovaceae</taxon>
        <taxon>Nitratifractor</taxon>
    </lineage>
</organism>
<reference evidence="1" key="1">
    <citation type="journal article" date="2020" name="mSystems">
        <title>Genome- and Community-Level Interaction Insights into Carbon Utilization and Element Cycling Functions of Hydrothermarchaeota in Hydrothermal Sediment.</title>
        <authorList>
            <person name="Zhou Z."/>
            <person name="Liu Y."/>
            <person name="Xu W."/>
            <person name="Pan J."/>
            <person name="Luo Z.H."/>
            <person name="Li M."/>
        </authorList>
    </citation>
    <scope>NUCLEOTIDE SEQUENCE [LARGE SCALE GENOMIC DNA]</scope>
    <source>
        <strain evidence="1">HyVt-513</strain>
    </source>
</reference>
<protein>
    <recommendedName>
        <fullName evidence="2">Protein NosL</fullName>
    </recommendedName>
</protein>
<evidence type="ECO:0008006" key="2">
    <source>
        <dbReference type="Google" id="ProtNLM"/>
    </source>
</evidence>
<dbReference type="EMBL" id="DRNO01000127">
    <property type="protein sequence ID" value="HFC03602.1"/>
    <property type="molecule type" value="Genomic_DNA"/>
</dbReference>
<accession>A0A7V2SIR7</accession>
<comment type="caution">
    <text evidence="1">The sequence shown here is derived from an EMBL/GenBank/DDBJ whole genome shotgun (WGS) entry which is preliminary data.</text>
</comment>
<dbReference type="Pfam" id="PF05573">
    <property type="entry name" value="NosL"/>
    <property type="match status" value="1"/>
</dbReference>